<dbReference type="PANTHER" id="PTHR43712">
    <property type="entry name" value="PUTATIVE (AFU_ORTHOLOGUE AFUA_4G14580)-RELATED"/>
    <property type="match status" value="1"/>
</dbReference>
<evidence type="ECO:0000256" key="6">
    <source>
        <dbReference type="ARBA" id="ARBA00022692"/>
    </source>
</evidence>
<dbReference type="InterPro" id="IPR036388">
    <property type="entry name" value="WH-like_DNA-bd_sf"/>
</dbReference>
<dbReference type="OrthoDB" id="2124077at2759"/>
<dbReference type="SUPFAM" id="SSF46785">
    <property type="entry name" value="Winged helix' DNA-binding domain"/>
    <property type="match status" value="1"/>
</dbReference>
<keyword evidence="3 14" id="KW-0489">Methyltransferase</keyword>
<dbReference type="InterPro" id="IPR018943">
    <property type="entry name" value="Oligosaccaryltransferase"/>
</dbReference>
<dbReference type="SUPFAM" id="SSF103464">
    <property type="entry name" value="Oligosaccharyltransferase subunit ost4p"/>
    <property type="match status" value="1"/>
</dbReference>
<dbReference type="Gene3D" id="1.10.10.10">
    <property type="entry name" value="Winged helix-like DNA-binding domain superfamily/Winged helix DNA-binding domain"/>
    <property type="match status" value="1"/>
</dbReference>
<evidence type="ECO:0000256" key="9">
    <source>
        <dbReference type="ARBA" id="ARBA00022989"/>
    </source>
</evidence>
<feature type="domain" description="O-methyltransferase C-terminal" evidence="12">
    <location>
        <begin position="498"/>
        <end position="610"/>
    </location>
</feature>
<evidence type="ECO:0000256" key="7">
    <source>
        <dbReference type="ARBA" id="ARBA00022824"/>
    </source>
</evidence>
<dbReference type="GO" id="GO:0005789">
    <property type="term" value="C:endoplasmic reticulum membrane"/>
    <property type="evidence" value="ECO:0007669"/>
    <property type="project" value="UniProtKB-SubCell"/>
</dbReference>
<dbReference type="GO" id="GO:0032259">
    <property type="term" value="P:methylation"/>
    <property type="evidence" value="ECO:0007669"/>
    <property type="project" value="UniProtKB-KW"/>
</dbReference>
<evidence type="ECO:0000259" key="12">
    <source>
        <dbReference type="Pfam" id="PF00891"/>
    </source>
</evidence>
<reference evidence="14 15" key="1">
    <citation type="journal article" date="2012" name="Science">
        <title>The Paleozoic origin of enzymatic lignin decomposition reconstructed from 31 fungal genomes.</title>
        <authorList>
            <person name="Floudas D."/>
            <person name="Binder M."/>
            <person name="Riley R."/>
            <person name="Barry K."/>
            <person name="Blanchette R.A."/>
            <person name="Henrissat B."/>
            <person name="Martinez A.T."/>
            <person name="Otillar R."/>
            <person name="Spatafora J.W."/>
            <person name="Yadav J.S."/>
            <person name="Aerts A."/>
            <person name="Benoit I."/>
            <person name="Boyd A."/>
            <person name="Carlson A."/>
            <person name="Copeland A."/>
            <person name="Coutinho P.M."/>
            <person name="de Vries R.P."/>
            <person name="Ferreira P."/>
            <person name="Findley K."/>
            <person name="Foster B."/>
            <person name="Gaskell J."/>
            <person name="Glotzer D."/>
            <person name="Gorecki P."/>
            <person name="Heitman J."/>
            <person name="Hesse C."/>
            <person name="Hori C."/>
            <person name="Igarashi K."/>
            <person name="Jurgens J.A."/>
            <person name="Kallen N."/>
            <person name="Kersten P."/>
            <person name="Kohler A."/>
            <person name="Kuees U."/>
            <person name="Kumar T.K.A."/>
            <person name="Kuo A."/>
            <person name="LaButti K."/>
            <person name="Larrondo L.F."/>
            <person name="Lindquist E."/>
            <person name="Ling A."/>
            <person name="Lombard V."/>
            <person name="Lucas S."/>
            <person name="Lundell T."/>
            <person name="Martin R."/>
            <person name="McLaughlin D.J."/>
            <person name="Morgenstern I."/>
            <person name="Morin E."/>
            <person name="Murat C."/>
            <person name="Nagy L.G."/>
            <person name="Nolan M."/>
            <person name="Ohm R.A."/>
            <person name="Patyshakuliyeva A."/>
            <person name="Rokas A."/>
            <person name="Ruiz-Duenas F.J."/>
            <person name="Sabat G."/>
            <person name="Salamov A."/>
            <person name="Samejima M."/>
            <person name="Schmutz J."/>
            <person name="Slot J.C."/>
            <person name="St John F."/>
            <person name="Stenlid J."/>
            <person name="Sun H."/>
            <person name="Sun S."/>
            <person name="Syed K."/>
            <person name="Tsang A."/>
            <person name="Wiebenga A."/>
            <person name="Young D."/>
            <person name="Pisabarro A."/>
            <person name="Eastwood D.C."/>
            <person name="Martin F."/>
            <person name="Cullen D."/>
            <person name="Grigoriev I.V."/>
            <person name="Hibbett D.S."/>
        </authorList>
    </citation>
    <scope>NUCLEOTIDE SEQUENCE [LARGE SCALE GENOMIC DNA]</scope>
    <source>
        <strain evidence="14 15">ATCC 11539</strain>
    </source>
</reference>
<dbReference type="RefSeq" id="XP_007869742.1">
    <property type="nucleotide sequence ID" value="XM_007871551.1"/>
</dbReference>
<dbReference type="Pfam" id="PF00891">
    <property type="entry name" value="Methyltransf_2"/>
    <property type="match status" value="1"/>
</dbReference>
<evidence type="ECO:0000256" key="4">
    <source>
        <dbReference type="ARBA" id="ARBA00022679"/>
    </source>
</evidence>
<comment type="similarity">
    <text evidence="2">Belongs to the OST4 family.</text>
</comment>
<evidence type="ECO:0000313" key="14">
    <source>
        <dbReference type="EMBL" id="EPQ51857.1"/>
    </source>
</evidence>
<dbReference type="CDD" id="cd02440">
    <property type="entry name" value="AdoMet_MTases"/>
    <property type="match status" value="1"/>
</dbReference>
<dbReference type="InterPro" id="IPR036330">
    <property type="entry name" value="Ost4p_sf"/>
</dbReference>
<dbReference type="HOGENOM" id="CLU_391830_0_0_1"/>
<name>S7PWU5_GLOTA</name>
<dbReference type="PANTHER" id="PTHR43712:SF2">
    <property type="entry name" value="O-METHYLTRANSFERASE CICE"/>
    <property type="match status" value="1"/>
</dbReference>
<dbReference type="OMA" id="KVVIIEY"/>
<dbReference type="EMBL" id="KB469309">
    <property type="protein sequence ID" value="EPQ51857.1"/>
    <property type="molecule type" value="Genomic_DNA"/>
</dbReference>
<comment type="subcellular location">
    <subcellularLocation>
        <location evidence="1">Endoplasmic reticulum membrane</location>
        <topology evidence="1">Single-pass type III membrane protein</topology>
    </subcellularLocation>
</comment>
<dbReference type="InterPro" id="IPR016461">
    <property type="entry name" value="COMT-like"/>
</dbReference>
<feature type="transmembrane region" description="Helical" evidence="11">
    <location>
        <begin position="52"/>
        <end position="73"/>
    </location>
</feature>
<evidence type="ECO:0000256" key="2">
    <source>
        <dbReference type="ARBA" id="ARBA00007685"/>
    </source>
</evidence>
<dbReference type="GeneID" id="19302554"/>
<feature type="domain" description="O-methyltransferase dimerisation" evidence="13">
    <location>
        <begin position="333"/>
        <end position="396"/>
    </location>
</feature>
<sequence>MTDTDSGVLRRSQKRSATSRLRCICTTTTTTTITTTHVEQKEREEMISHETLYGLANSLGACAMLTVLAYHFLAVNAKYVGQKQGASAAARQAVPGAWPLSLCAAFVMGRAHDSLSHGRPRPRPRAHVDTLLLLLLVTRIVIVFCRRCPEPITSHPRLLALAGGAERAAMVCHAAASKPPRRFFVGIFVSLYSCENEKATKVTAPLLPACGLLIAHLIAERRESSKVIGPLLAALFSSSKMASASEIASLLGTLTSAIDVFRAELVQQGLPEPSLLMSEPHAIDDASYVPPPAMYEARRLAIASLNSLKLLLENPVEAAVNTIRESAEIQGVRLAAEIGLPELLAGGGGASVAEVARRTGMHPLKLEGVLRLLAHRGWVREVAPGQFVNTRRSQTLRRDTPGYCAVRYIYDLMYRFMGKLPEALTHPDESFRMATDVAHTAWNLAYDTDLPFFGPASWTAKYPEDAEKFALGMGGLGACSDNGVVNDFPWVEFAKDRDAVVDIGGGQGTLACSLAAAHPEITSFVVQDIPAVRQSAEKYISSKGLSDRVKFESQDFFEPNRRQGTGSYVFILQKVLHDWNSEDGAKILRQIRECLLDGKSTLLIIDPLLSPATISSEGPSARVSLAALHAESKYRPVPPPPYIPSGFGDNWMEAYTTNVVLIALCNAFEHSYSSLEDMLSRAGMKIRKVNAIRSFVQITEVEVS</sequence>
<dbReference type="GO" id="GO:0008171">
    <property type="term" value="F:O-methyltransferase activity"/>
    <property type="evidence" value="ECO:0007669"/>
    <property type="project" value="InterPro"/>
</dbReference>
<dbReference type="STRING" id="670483.S7PWU5"/>
<evidence type="ECO:0000256" key="5">
    <source>
        <dbReference type="ARBA" id="ARBA00022691"/>
    </source>
</evidence>
<evidence type="ECO:0000256" key="8">
    <source>
        <dbReference type="ARBA" id="ARBA00022968"/>
    </source>
</evidence>
<dbReference type="AlphaFoldDB" id="S7PWU5"/>
<accession>S7PWU5</accession>
<keyword evidence="8" id="KW-0735">Signal-anchor</keyword>
<keyword evidence="9 11" id="KW-1133">Transmembrane helix</keyword>
<keyword evidence="5" id="KW-0949">S-adenosyl-L-methionine</keyword>
<evidence type="ECO:0000259" key="13">
    <source>
        <dbReference type="Pfam" id="PF08100"/>
    </source>
</evidence>
<keyword evidence="15" id="KW-1185">Reference proteome</keyword>
<dbReference type="InterPro" id="IPR036390">
    <property type="entry name" value="WH_DNA-bd_sf"/>
</dbReference>
<evidence type="ECO:0000256" key="10">
    <source>
        <dbReference type="ARBA" id="ARBA00023136"/>
    </source>
</evidence>
<dbReference type="Proteomes" id="UP000030669">
    <property type="component" value="Unassembled WGS sequence"/>
</dbReference>
<dbReference type="SUPFAM" id="SSF53335">
    <property type="entry name" value="S-adenosyl-L-methionine-dependent methyltransferases"/>
    <property type="match status" value="1"/>
</dbReference>
<protein>
    <submittedName>
        <fullName evidence="14">S-adenosyl-L-methionine-dependent methyltransferase</fullName>
    </submittedName>
</protein>
<evidence type="ECO:0000256" key="3">
    <source>
        <dbReference type="ARBA" id="ARBA00022603"/>
    </source>
</evidence>
<dbReference type="KEGG" id="gtr:GLOTRDRAFT_132669"/>
<dbReference type="InterPro" id="IPR001077">
    <property type="entry name" value="COMT_C"/>
</dbReference>
<keyword evidence="10 11" id="KW-0472">Membrane</keyword>
<keyword evidence="6 11" id="KW-0812">Transmembrane</keyword>
<dbReference type="Pfam" id="PF10215">
    <property type="entry name" value="Ost4"/>
    <property type="match status" value="1"/>
</dbReference>
<keyword evidence="7" id="KW-0256">Endoplasmic reticulum</keyword>
<evidence type="ECO:0000256" key="1">
    <source>
        <dbReference type="ARBA" id="ARBA00004643"/>
    </source>
</evidence>
<evidence type="ECO:0000313" key="15">
    <source>
        <dbReference type="Proteomes" id="UP000030669"/>
    </source>
</evidence>
<evidence type="ECO:0000256" key="11">
    <source>
        <dbReference type="SAM" id="Phobius"/>
    </source>
</evidence>
<organism evidence="14 15">
    <name type="scientific">Gloeophyllum trabeum (strain ATCC 11539 / FP-39264 / Madison 617)</name>
    <name type="common">Brown rot fungus</name>
    <dbReference type="NCBI Taxonomy" id="670483"/>
    <lineage>
        <taxon>Eukaryota</taxon>
        <taxon>Fungi</taxon>
        <taxon>Dikarya</taxon>
        <taxon>Basidiomycota</taxon>
        <taxon>Agaricomycotina</taxon>
        <taxon>Agaricomycetes</taxon>
        <taxon>Gloeophyllales</taxon>
        <taxon>Gloeophyllaceae</taxon>
        <taxon>Gloeophyllum</taxon>
    </lineage>
</organism>
<dbReference type="InterPro" id="IPR012967">
    <property type="entry name" value="COMT_dimerisation"/>
</dbReference>
<proteinExistence type="inferred from homology"/>
<dbReference type="Gene3D" id="3.40.50.150">
    <property type="entry name" value="Vaccinia Virus protein VP39"/>
    <property type="match status" value="1"/>
</dbReference>
<dbReference type="Pfam" id="PF08100">
    <property type="entry name" value="Dimerisation"/>
    <property type="match status" value="1"/>
</dbReference>
<dbReference type="eggNOG" id="KOG3178">
    <property type="taxonomic scope" value="Eukaryota"/>
</dbReference>
<dbReference type="PROSITE" id="PS51683">
    <property type="entry name" value="SAM_OMT_II"/>
    <property type="match status" value="1"/>
</dbReference>
<dbReference type="InterPro" id="IPR029063">
    <property type="entry name" value="SAM-dependent_MTases_sf"/>
</dbReference>
<keyword evidence="4 14" id="KW-0808">Transferase</keyword>
<gene>
    <name evidence="14" type="ORF">GLOTRDRAFT_132669</name>
</gene>